<dbReference type="EMBL" id="CYGY02000049">
    <property type="protein sequence ID" value="SIT45988.1"/>
    <property type="molecule type" value="Genomic_DNA"/>
</dbReference>
<organism evidence="1 2">
    <name type="scientific">Paraburkholderia piptadeniae</name>
    <dbReference type="NCBI Taxonomy" id="1701573"/>
    <lineage>
        <taxon>Bacteria</taxon>
        <taxon>Pseudomonadati</taxon>
        <taxon>Pseudomonadota</taxon>
        <taxon>Betaproteobacteria</taxon>
        <taxon>Burkholderiales</taxon>
        <taxon>Burkholderiaceae</taxon>
        <taxon>Paraburkholderia</taxon>
    </lineage>
</organism>
<gene>
    <name evidence="1" type="ORF">BN2476_490093</name>
</gene>
<protein>
    <submittedName>
        <fullName evidence="1">Uncharacterized protein</fullName>
    </submittedName>
</protein>
<dbReference type="AlphaFoldDB" id="A0A1N7SF05"/>
<accession>A0A1N7SF05</accession>
<reference evidence="1" key="1">
    <citation type="submission" date="2016-12" db="EMBL/GenBank/DDBJ databases">
        <authorList>
            <person name="Moulin L."/>
        </authorList>
    </citation>
    <scope>NUCLEOTIDE SEQUENCE [LARGE SCALE GENOMIC DNA]</scope>
    <source>
        <strain evidence="1">STM 7183</strain>
    </source>
</reference>
<evidence type="ECO:0000313" key="2">
    <source>
        <dbReference type="Proteomes" id="UP000195569"/>
    </source>
</evidence>
<name>A0A1N7SF05_9BURK</name>
<dbReference type="Proteomes" id="UP000195569">
    <property type="component" value="Unassembled WGS sequence"/>
</dbReference>
<sequence length="100" mass="11297">MDATRSSTRCAHKWPQDTLNRDERDIRDGFLLIDPGKTKKKLRLEVTGELKTVIDRIKARIATYKVVSAALEITETGQRMTLRTRSVPVQDSPGSGWNSI</sequence>
<comment type="caution">
    <text evidence="1">The sequence shown here is derived from an EMBL/GenBank/DDBJ whole genome shotgun (WGS) entry which is preliminary data.</text>
</comment>
<keyword evidence="2" id="KW-1185">Reference proteome</keyword>
<dbReference type="RefSeq" id="WP_235850952.1">
    <property type="nucleotide sequence ID" value="NZ_CYGY02000049.1"/>
</dbReference>
<evidence type="ECO:0000313" key="1">
    <source>
        <dbReference type="EMBL" id="SIT45988.1"/>
    </source>
</evidence>
<proteinExistence type="predicted"/>